<proteinExistence type="predicted"/>
<comment type="caution">
    <text evidence="1">The sequence shown here is derived from an EMBL/GenBank/DDBJ whole genome shotgun (WGS) entry which is preliminary data.</text>
</comment>
<dbReference type="EMBL" id="LLXJ01003862">
    <property type="protein sequence ID" value="PKB96484.1"/>
    <property type="molecule type" value="Genomic_DNA"/>
</dbReference>
<accession>A0A2N0NPJ6</accession>
<dbReference type="AlphaFoldDB" id="A0A2N0NPJ6"/>
<dbReference type="Proteomes" id="UP000232722">
    <property type="component" value="Unassembled WGS sequence"/>
</dbReference>
<reference evidence="1 2" key="2">
    <citation type="submission" date="2017-09" db="EMBL/GenBank/DDBJ databases">
        <title>Extensive intraspecific genome diversity in a model arbuscular mycorrhizal fungus.</title>
        <authorList>
            <person name="Chen E.C."/>
            <person name="Morin E."/>
            <person name="Beaudet D."/>
            <person name="Noel J."/>
            <person name="Ndikumana S."/>
            <person name="Charron P."/>
            <person name="St-Onge C."/>
            <person name="Giorgi J."/>
            <person name="Grigoriev I.V."/>
            <person name="Roux C."/>
            <person name="Martin F.M."/>
            <person name="Corradi N."/>
        </authorList>
    </citation>
    <scope>NUCLEOTIDE SEQUENCE [LARGE SCALE GENOMIC DNA]</scope>
    <source>
        <strain evidence="1 2">A5</strain>
    </source>
</reference>
<feature type="non-terminal residue" evidence="1">
    <location>
        <position position="138"/>
    </location>
</feature>
<protein>
    <submittedName>
        <fullName evidence="1">Uncharacterized protein</fullName>
    </submittedName>
</protein>
<gene>
    <name evidence="1" type="ORF">RhiirA5_434758</name>
</gene>
<name>A0A2N0NPJ6_9GLOM</name>
<reference evidence="1 2" key="1">
    <citation type="submission" date="2016-04" db="EMBL/GenBank/DDBJ databases">
        <title>Genome analyses suggest a sexual origin of heterokaryosis in a supposedly ancient asexual fungus.</title>
        <authorList>
            <person name="Ropars J."/>
            <person name="Sedzielewska K."/>
            <person name="Noel J."/>
            <person name="Charron P."/>
            <person name="Farinelli L."/>
            <person name="Marton T."/>
            <person name="Kruger M."/>
            <person name="Pelin A."/>
            <person name="Brachmann A."/>
            <person name="Corradi N."/>
        </authorList>
    </citation>
    <scope>NUCLEOTIDE SEQUENCE [LARGE SCALE GENOMIC DNA]</scope>
    <source>
        <strain evidence="1 2">A5</strain>
    </source>
</reference>
<organism evidence="1 2">
    <name type="scientific">Rhizophagus irregularis</name>
    <dbReference type="NCBI Taxonomy" id="588596"/>
    <lineage>
        <taxon>Eukaryota</taxon>
        <taxon>Fungi</taxon>
        <taxon>Fungi incertae sedis</taxon>
        <taxon>Mucoromycota</taxon>
        <taxon>Glomeromycotina</taxon>
        <taxon>Glomeromycetes</taxon>
        <taxon>Glomerales</taxon>
        <taxon>Glomeraceae</taxon>
        <taxon>Rhizophagus</taxon>
    </lineage>
</organism>
<evidence type="ECO:0000313" key="1">
    <source>
        <dbReference type="EMBL" id="PKB96484.1"/>
    </source>
</evidence>
<sequence>MKFQLLNTAVLSEEIFQNAVLRITSNISQKKSRERLIEEHKKLEYFGDKNEYVIHNTRSKSDLNLNQKLRVSIANLQIDRILPIEKFLLCRVITRFTKLNALLTLVEDPDGNVERLALYNWTSLLKDKENQIDCLSID</sequence>
<evidence type="ECO:0000313" key="2">
    <source>
        <dbReference type="Proteomes" id="UP000232722"/>
    </source>
</evidence>